<reference evidence="2" key="1">
    <citation type="submission" date="2021-06" db="EMBL/GenBank/DDBJ databases">
        <title>44 bacteria genomes isolated from Dapeng, Shenzhen.</title>
        <authorList>
            <person name="Zheng W."/>
            <person name="Yu S."/>
            <person name="Huang Y."/>
        </authorList>
    </citation>
    <scope>NUCLEOTIDE SEQUENCE</scope>
    <source>
        <strain evidence="2">DP5N28-2</strain>
    </source>
</reference>
<dbReference type="RefSeq" id="WP_222581404.1">
    <property type="nucleotide sequence ID" value="NZ_JAHVHU010000019.1"/>
</dbReference>
<comment type="caution">
    <text evidence="2">The sequence shown here is derived from an EMBL/GenBank/DDBJ whole genome shotgun (WGS) entry which is preliminary data.</text>
</comment>
<dbReference type="EMBL" id="JAHVHU010000019">
    <property type="protein sequence ID" value="MBY5959866.1"/>
    <property type="molecule type" value="Genomic_DNA"/>
</dbReference>
<dbReference type="NCBIfam" id="TIGR04183">
    <property type="entry name" value="Por_Secre_tail"/>
    <property type="match status" value="1"/>
</dbReference>
<evidence type="ECO:0000313" key="3">
    <source>
        <dbReference type="Proteomes" id="UP000753961"/>
    </source>
</evidence>
<feature type="domain" description="Secretion system C-terminal sorting" evidence="1">
    <location>
        <begin position="11"/>
        <end position="86"/>
    </location>
</feature>
<dbReference type="InterPro" id="IPR026444">
    <property type="entry name" value="Secre_tail"/>
</dbReference>
<feature type="non-terminal residue" evidence="2">
    <location>
        <position position="1"/>
    </location>
</feature>
<protein>
    <submittedName>
        <fullName evidence="2">T9SS type A sorting domain-containing protein</fullName>
    </submittedName>
</protein>
<keyword evidence="3" id="KW-1185">Reference proteome</keyword>
<dbReference type="Proteomes" id="UP000753961">
    <property type="component" value="Unassembled WGS sequence"/>
</dbReference>
<dbReference type="Pfam" id="PF18962">
    <property type="entry name" value="Por_Secre_tail"/>
    <property type="match status" value="1"/>
</dbReference>
<evidence type="ECO:0000259" key="1">
    <source>
        <dbReference type="Pfam" id="PF18962"/>
    </source>
</evidence>
<accession>A0A953I009</accession>
<sequence length="88" mass="9623">DSGFALYQNTPNPYAGQTVIGFKLPEASKATLSVYDVTGKVLKIVEGEYSEGYNEVALKSSDLSVTGVLYYQLDTKTYTATKKMIVIE</sequence>
<evidence type="ECO:0000313" key="2">
    <source>
        <dbReference type="EMBL" id="MBY5959866.1"/>
    </source>
</evidence>
<name>A0A953I009_9BACT</name>
<gene>
    <name evidence="2" type="ORF">KUV50_17055</name>
</gene>
<proteinExistence type="predicted"/>
<dbReference type="AlphaFoldDB" id="A0A953I009"/>
<organism evidence="2 3">
    <name type="scientific">Membranihabitans marinus</name>
    <dbReference type="NCBI Taxonomy" id="1227546"/>
    <lineage>
        <taxon>Bacteria</taxon>
        <taxon>Pseudomonadati</taxon>
        <taxon>Bacteroidota</taxon>
        <taxon>Saprospiria</taxon>
        <taxon>Saprospirales</taxon>
        <taxon>Saprospiraceae</taxon>
        <taxon>Membranihabitans</taxon>
    </lineage>
</organism>